<dbReference type="Proteomes" id="UP000091956">
    <property type="component" value="Unassembled WGS sequence"/>
</dbReference>
<keyword evidence="5 8" id="KW-0949">S-adenosyl-L-methionine</keyword>
<feature type="region of interest" description="Disordered" evidence="9">
    <location>
        <begin position="1"/>
        <end position="53"/>
    </location>
</feature>
<dbReference type="PANTHER" id="PTHR10629">
    <property type="entry name" value="CYTOSINE-SPECIFIC METHYLTRANSFERASE"/>
    <property type="match status" value="1"/>
</dbReference>
<dbReference type="InterPro" id="IPR029063">
    <property type="entry name" value="SAM-dependent_MTases_sf"/>
</dbReference>
<feature type="region of interest" description="Disordered" evidence="9">
    <location>
        <begin position="1194"/>
        <end position="1266"/>
    </location>
</feature>
<dbReference type="GO" id="GO:0032259">
    <property type="term" value="P:methylation"/>
    <property type="evidence" value="ECO:0007669"/>
    <property type="project" value="UniProtKB-KW"/>
</dbReference>
<name>A0A1B8GCG9_9PEZI</name>
<evidence type="ECO:0000256" key="4">
    <source>
        <dbReference type="ARBA" id="ARBA00022679"/>
    </source>
</evidence>
<dbReference type="RefSeq" id="XP_059319427.1">
    <property type="nucleotide sequence ID" value="XM_059463991.1"/>
</dbReference>
<evidence type="ECO:0000313" key="11">
    <source>
        <dbReference type="EMBL" id="OBT93510.2"/>
    </source>
</evidence>
<evidence type="ECO:0000256" key="1">
    <source>
        <dbReference type="ARBA" id="ARBA00004123"/>
    </source>
</evidence>
<dbReference type="GeneID" id="28842044"/>
<dbReference type="EMBL" id="KV460253">
    <property type="protein sequence ID" value="OBT93510.2"/>
    <property type="molecule type" value="Genomic_DNA"/>
</dbReference>
<keyword evidence="4 8" id="KW-0808">Transferase</keyword>
<feature type="compositionally biased region" description="Basic and acidic residues" evidence="9">
    <location>
        <begin position="1194"/>
        <end position="1204"/>
    </location>
</feature>
<comment type="similarity">
    <text evidence="8">Belongs to the class I-like SAM-binding methyltransferase superfamily. C5-methyltransferase family.</text>
</comment>
<feature type="domain" description="BAH" evidence="10">
    <location>
        <begin position="579"/>
        <end position="702"/>
    </location>
</feature>
<reference evidence="11 12" key="1">
    <citation type="submission" date="2016-03" db="EMBL/GenBank/DDBJ databases">
        <title>Comparative genomics of Pseudogymnoascus destructans, the fungus causing white-nose syndrome of bats.</title>
        <authorList>
            <person name="Palmer J.M."/>
            <person name="Drees K.P."/>
            <person name="Foster J.T."/>
            <person name="Lindner D.L."/>
        </authorList>
    </citation>
    <scope>NUCLEOTIDE SEQUENCE [LARGE SCALE GENOMIC DNA]</scope>
    <source>
        <strain evidence="11 12">UAMH 10579</strain>
    </source>
</reference>
<feature type="active site" evidence="8">
    <location>
        <position position="815"/>
    </location>
</feature>
<reference evidence="12" key="2">
    <citation type="journal article" date="2018" name="Nat. Commun.">
        <title>Extreme sensitivity to ultraviolet light in the fungal pathogen causing white-nose syndrome of bats.</title>
        <authorList>
            <person name="Palmer J.M."/>
            <person name="Drees K.P."/>
            <person name="Foster J.T."/>
            <person name="Lindner D.L."/>
        </authorList>
    </citation>
    <scope>NUCLEOTIDE SEQUENCE [LARGE SCALE GENOMIC DNA]</scope>
    <source>
        <strain evidence="12">UAMH 10579</strain>
    </source>
</reference>
<evidence type="ECO:0000256" key="8">
    <source>
        <dbReference type="PROSITE-ProRule" id="PRU01016"/>
    </source>
</evidence>
<dbReference type="GO" id="GO:0003682">
    <property type="term" value="F:chromatin binding"/>
    <property type="evidence" value="ECO:0007669"/>
    <property type="project" value="InterPro"/>
</dbReference>
<dbReference type="GO" id="GO:0005634">
    <property type="term" value="C:nucleus"/>
    <property type="evidence" value="ECO:0007669"/>
    <property type="project" value="UniProtKB-SubCell"/>
</dbReference>
<evidence type="ECO:0000256" key="3">
    <source>
        <dbReference type="ARBA" id="ARBA00022603"/>
    </source>
</evidence>
<evidence type="ECO:0000256" key="6">
    <source>
        <dbReference type="ARBA" id="ARBA00023125"/>
    </source>
</evidence>
<feature type="compositionally biased region" description="Polar residues" evidence="9">
    <location>
        <begin position="1463"/>
        <end position="1473"/>
    </location>
</feature>
<evidence type="ECO:0000259" key="10">
    <source>
        <dbReference type="PROSITE" id="PS51038"/>
    </source>
</evidence>
<organism evidence="11 12">
    <name type="scientific">Pseudogymnoascus verrucosus</name>
    <dbReference type="NCBI Taxonomy" id="342668"/>
    <lineage>
        <taxon>Eukaryota</taxon>
        <taxon>Fungi</taxon>
        <taxon>Dikarya</taxon>
        <taxon>Ascomycota</taxon>
        <taxon>Pezizomycotina</taxon>
        <taxon>Leotiomycetes</taxon>
        <taxon>Thelebolales</taxon>
        <taxon>Thelebolaceae</taxon>
        <taxon>Pseudogymnoascus</taxon>
    </lineage>
</organism>
<dbReference type="Pfam" id="PF25423">
    <property type="entry name" value="DUF7893"/>
    <property type="match status" value="1"/>
</dbReference>
<dbReference type="InterPro" id="IPR018117">
    <property type="entry name" value="C5_DNA_meth_AS"/>
</dbReference>
<keyword evidence="7" id="KW-0539">Nucleus</keyword>
<proteinExistence type="inferred from homology"/>
<sequence>MPPWITEDDDEDGEHGHITPQLSFTPPSPGGSDDSEQDDDPSPSPESPVEMSDSFLEDDSLVELIDTALDLQPKPQKKVLRHLRQSEFIYPLSRYQGNAPPLPLSKEWQVVKEFQELVKQENSTGLNASYGDDKFLQIELSQFFIYLPGTNGHHAYEMTGLQDLMTRTGNPSYCFDGILSVGGQKRYVQGVPFKLVSVAGYGIEFDEVEHVWIKSCANSRSNVYYRLKDPHPHYKRYHDGYLWLANLSKHFVDYALEVAESGGKVSIHNFRHDFADWMDKEHDESVSFQEWLKKHSGRDFRSALTSNIDFVAKDAIGTYMLDDLDIWAEVKYKTAIPFHQPKETMTVVTPYVYDCFEHMKFASHLKKVHPSTQSQIRRESQGNALHLTLDAEFTEENLDLQAQTSITPTAKSLRVKRSLQQFCSRPFSIRSISVGDVLGVKTDGVGSSWKDEESQWKEPDECWYVYVQGVHTTQSGNRSFHVLWLYRPADTACALMKYPHDDELFLSDNCSCSTSRISEDEVLCKVSVAWNGSPGQTEADFFIRQTYQGDNSFVTFKEEHKQCEHLAVDVTTPIEKLAEQYTIGDTVLVNPKGCFKSNFGLEPCEIVGFVQGRISFVRVRRLLRRHEIEDDTLARPNELVYSNDMASIDANEVDRRCFVRFYNQSQVINKEVPAPYCRDGTGDMFYIATRLVRLDDKNHLREIDSTSRPQSLIQGFDPTQPPPFRRLRGLDMFCGGGNFARGLEEGGAIKFTHAVDMAPNAIATYYANAEDPKTTQFFCGSVDDMLIKALSGNAEGAPEIPLPGDVDFIAAGSPCVGYSILNPNKDSPQGLKNQSLIADVASMIDFYRPKYALLENVLTMAQKGKGRSRDSLSQLICCIVGMGYQLQVYVLDAWSFGSPQGRSRLFVSVAAPGFKLPPRPECSHSHPNGTSDRGLGTMANGKAFGERLFVETPFKFVSAAEATEHLPDIGDGHPGHCSQYPDHRPSRSPRETLRQHMNIIPFSPPGMNFIKTWKNRHITGMTQHDYENFNTVTKKGKQRHSAMDFSRAYGRIVPTSLFSTIVTSCSPENARSGRVLHWSQPRLLTTEEAKIAQGFVQGDALTGTRGEQYKITGNSVARTVALAQGLSYREVWLKNCPEEDDTGELPVAEQIQKQIFADMMIYDDRAGLTVMPDPHSSSGSEDRYCQALDKLKLTSPAKTDEDSSSRTSSTSGVSQNPRTPSKKSSKATMRGPGNLLTPQTTHKRHIIQDDTPISPTTPPPSLPKSRFPPTVAARLGVDVAAVRAEHAMEQAAKRKAEQVADASRFSIWKAIEEAFGTEEETSRAGNVSKAKRTPLPVRAPARAAVADESKPLSARRRWKIAFLKNRMASTGEGIRRPDEGFNLWPTPRATRSGNIRGQMQSTARSTFQPAKAPDGASEDQTSKKRKTTAGDSDLASTAQTRIQTAKTPDVTSDEQRPKRRKTTGGNISTPRTQPSAAHAPRPRQPRAKTQFVIDLTGDSDVERRGNRQRQVYVPVDNSMFGAYEMTYNSSMVGMRDPAVVVDGVNGPFAY</sequence>
<dbReference type="SUPFAM" id="SSF53335">
    <property type="entry name" value="S-adenosyl-L-methionine-dependent methyltransferases"/>
    <property type="match status" value="1"/>
</dbReference>
<dbReference type="Gene3D" id="3.90.120.10">
    <property type="entry name" value="DNA Methylase, subunit A, domain 2"/>
    <property type="match status" value="1"/>
</dbReference>
<feature type="region of interest" description="Disordered" evidence="9">
    <location>
        <begin position="968"/>
        <end position="989"/>
    </location>
</feature>
<comment type="subcellular location">
    <subcellularLocation>
        <location evidence="1">Nucleus</location>
    </subcellularLocation>
</comment>
<keyword evidence="3 8" id="KW-0489">Methyltransferase</keyword>
<dbReference type="PROSITE" id="PS51679">
    <property type="entry name" value="SAM_MT_C5"/>
    <property type="match status" value="1"/>
</dbReference>
<dbReference type="GO" id="GO:0003886">
    <property type="term" value="F:DNA (cytosine-5-)-methyltransferase activity"/>
    <property type="evidence" value="ECO:0007669"/>
    <property type="project" value="UniProtKB-EC"/>
</dbReference>
<dbReference type="PRINTS" id="PR00105">
    <property type="entry name" value="C5METTRFRASE"/>
</dbReference>
<feature type="domain" description="BAH" evidence="10">
    <location>
        <begin position="430"/>
        <end position="558"/>
    </location>
</feature>
<keyword evidence="6" id="KW-0238">DNA-binding</keyword>
<feature type="region of interest" description="Disordered" evidence="9">
    <location>
        <begin position="1371"/>
        <end position="1486"/>
    </location>
</feature>
<evidence type="ECO:0000256" key="7">
    <source>
        <dbReference type="ARBA" id="ARBA00023242"/>
    </source>
</evidence>
<dbReference type="Gene3D" id="2.30.30.490">
    <property type="match status" value="2"/>
</dbReference>
<accession>A0A1B8GCG9</accession>
<dbReference type="GO" id="GO:0044027">
    <property type="term" value="P:negative regulation of gene expression via chromosomal CpG island methylation"/>
    <property type="evidence" value="ECO:0007669"/>
    <property type="project" value="TreeGrafter"/>
</dbReference>
<dbReference type="EC" id="2.1.1.37" evidence="2"/>
<feature type="compositionally biased region" description="Polar residues" evidence="9">
    <location>
        <begin position="1389"/>
        <end position="1408"/>
    </location>
</feature>
<gene>
    <name evidence="11" type="primary">DIM-2</name>
    <name evidence="11" type="ORF">VE01_08658</name>
</gene>
<evidence type="ECO:0000256" key="2">
    <source>
        <dbReference type="ARBA" id="ARBA00011975"/>
    </source>
</evidence>
<evidence type="ECO:0000256" key="9">
    <source>
        <dbReference type="SAM" id="MobiDB-lite"/>
    </source>
</evidence>
<dbReference type="InterPro" id="IPR001525">
    <property type="entry name" value="C5_MeTfrase"/>
</dbReference>
<dbReference type="PROSITE" id="PS51038">
    <property type="entry name" value="BAH"/>
    <property type="match status" value="2"/>
</dbReference>
<keyword evidence="12" id="KW-1185">Reference proteome</keyword>
<dbReference type="InterPro" id="IPR050390">
    <property type="entry name" value="C5-Methyltransferase"/>
</dbReference>
<dbReference type="InterPro" id="IPR057215">
    <property type="entry name" value="DUF7893"/>
</dbReference>
<dbReference type="InterPro" id="IPR001025">
    <property type="entry name" value="BAH_dom"/>
</dbReference>
<evidence type="ECO:0000256" key="5">
    <source>
        <dbReference type="ARBA" id="ARBA00022691"/>
    </source>
</evidence>
<dbReference type="GO" id="GO:0003677">
    <property type="term" value="F:DNA binding"/>
    <property type="evidence" value="ECO:0007669"/>
    <property type="project" value="UniProtKB-KW"/>
</dbReference>
<dbReference type="PANTHER" id="PTHR10629:SF54">
    <property type="entry name" value="DNA METHYLTRANSFERASE DIM-2"/>
    <property type="match status" value="1"/>
</dbReference>
<feature type="compositionally biased region" description="Polar residues" evidence="9">
    <location>
        <begin position="1434"/>
        <end position="1450"/>
    </location>
</feature>
<dbReference type="InterPro" id="IPR043151">
    <property type="entry name" value="BAH_sf"/>
</dbReference>
<feature type="compositionally biased region" description="Acidic residues" evidence="9">
    <location>
        <begin position="1"/>
        <end position="13"/>
    </location>
</feature>
<dbReference type="Pfam" id="PF00145">
    <property type="entry name" value="DNA_methylase"/>
    <property type="match status" value="1"/>
</dbReference>
<dbReference type="Gene3D" id="3.40.50.150">
    <property type="entry name" value="Vaccinia Virus protein VP39"/>
    <property type="match status" value="1"/>
</dbReference>
<evidence type="ECO:0000313" key="12">
    <source>
        <dbReference type="Proteomes" id="UP000091956"/>
    </source>
</evidence>
<dbReference type="STRING" id="342668.A0A1B8GCG9"/>
<dbReference type="PROSITE" id="PS00094">
    <property type="entry name" value="C5_MTASE_1"/>
    <property type="match status" value="1"/>
</dbReference>
<protein>
    <recommendedName>
        <fullName evidence="2">DNA (cytosine-5-)-methyltransferase</fullName>
        <ecNumber evidence="2">2.1.1.37</ecNumber>
    </recommendedName>
</protein>